<feature type="transmembrane region" description="Helical" evidence="1">
    <location>
        <begin position="193"/>
        <end position="211"/>
    </location>
</feature>
<evidence type="ECO:0000313" key="2">
    <source>
        <dbReference type="EMBL" id="WTW71269.1"/>
    </source>
</evidence>
<sequence>MERRVPVERHLDRCAGCRAALAAATPPDTTEAGWQRLSFAVDVPSQSLAERVIVRLGVPEHLARLAMATPVLRRSWIGASLVTLLFTVVAARLSPSASAVLLLMVAPLIPAAGVAVSYGPAFDPMYELGLVMPTQALRLVLYRSTTVLLASTAVSALVTLALPEQGAAVFGWLAPSLAVTSLTLALSAFFDPLVAARATGVGWFVVSVLAAEDGVRHSALLTVPGQTVIAFLALACAVFIAAQRHRFEHAVRGRRPDRPAL</sequence>
<accession>A0AAU2VV96</accession>
<keyword evidence="1" id="KW-1133">Transmembrane helix</keyword>
<keyword evidence="1" id="KW-0812">Transmembrane</keyword>
<keyword evidence="1" id="KW-0472">Membrane</keyword>
<feature type="transmembrane region" description="Helical" evidence="1">
    <location>
        <begin position="76"/>
        <end position="93"/>
    </location>
</feature>
<feature type="transmembrane region" description="Helical" evidence="1">
    <location>
        <begin position="99"/>
        <end position="119"/>
    </location>
</feature>
<dbReference type="AlphaFoldDB" id="A0AAU2VV96"/>
<feature type="transmembrane region" description="Helical" evidence="1">
    <location>
        <begin position="140"/>
        <end position="162"/>
    </location>
</feature>
<evidence type="ECO:0000256" key="1">
    <source>
        <dbReference type="SAM" id="Phobius"/>
    </source>
</evidence>
<reference evidence="2" key="1">
    <citation type="submission" date="2022-10" db="EMBL/GenBank/DDBJ databases">
        <title>The complete genomes of actinobacterial strains from the NBC collection.</title>
        <authorList>
            <person name="Joergensen T.S."/>
            <person name="Alvarez Arevalo M."/>
            <person name="Sterndorff E.B."/>
            <person name="Faurdal D."/>
            <person name="Vuksanovic O."/>
            <person name="Mourched A.-S."/>
            <person name="Charusanti P."/>
            <person name="Shaw S."/>
            <person name="Blin K."/>
            <person name="Weber T."/>
        </authorList>
    </citation>
    <scope>NUCLEOTIDE SEQUENCE</scope>
    <source>
        <strain evidence="2">NBC_00008</strain>
    </source>
</reference>
<feature type="transmembrane region" description="Helical" evidence="1">
    <location>
        <begin position="168"/>
        <end position="186"/>
    </location>
</feature>
<name>A0AAU2VV96_9ACTN</name>
<proteinExistence type="predicted"/>
<protein>
    <submittedName>
        <fullName evidence="2">Zf-HC2 domain-containing protein</fullName>
    </submittedName>
</protein>
<feature type="transmembrane region" description="Helical" evidence="1">
    <location>
        <begin position="223"/>
        <end position="242"/>
    </location>
</feature>
<dbReference type="EMBL" id="CP108313">
    <property type="protein sequence ID" value="WTW71269.1"/>
    <property type="molecule type" value="Genomic_DNA"/>
</dbReference>
<gene>
    <name evidence="2" type="ORF">OG398_24870</name>
</gene>
<organism evidence="2">
    <name type="scientific">Streptomyces sp. NBC_00008</name>
    <dbReference type="NCBI Taxonomy" id="2903610"/>
    <lineage>
        <taxon>Bacteria</taxon>
        <taxon>Bacillati</taxon>
        <taxon>Actinomycetota</taxon>
        <taxon>Actinomycetes</taxon>
        <taxon>Kitasatosporales</taxon>
        <taxon>Streptomycetaceae</taxon>
        <taxon>Streptomyces</taxon>
    </lineage>
</organism>